<dbReference type="EC" id="6.2.1.54" evidence="7"/>
<dbReference type="NCBIfam" id="NF003417">
    <property type="entry name" value="PRK04813.1"/>
    <property type="match status" value="1"/>
</dbReference>
<dbReference type="SUPFAM" id="SSF56801">
    <property type="entry name" value="Acetyl-CoA synthetase-like"/>
    <property type="match status" value="1"/>
</dbReference>
<name>A0A0R1EYW7_9LACO</name>
<dbReference type="Proteomes" id="UP000051181">
    <property type="component" value="Unassembled WGS sequence"/>
</dbReference>
<evidence type="ECO:0000256" key="2">
    <source>
        <dbReference type="ARBA" id="ARBA00022598"/>
    </source>
</evidence>
<evidence type="ECO:0000256" key="1">
    <source>
        <dbReference type="ARBA" id="ARBA00022490"/>
    </source>
</evidence>
<dbReference type="GO" id="GO:0005524">
    <property type="term" value="F:ATP binding"/>
    <property type="evidence" value="ECO:0007669"/>
    <property type="project" value="UniProtKB-KW"/>
</dbReference>
<dbReference type="InterPro" id="IPR010072">
    <property type="entry name" value="DltA"/>
</dbReference>
<dbReference type="InterPro" id="IPR042099">
    <property type="entry name" value="ANL_N_sf"/>
</dbReference>
<comment type="function">
    <text evidence="5 7">Catalyzes the first step in the D-alanylation of lipoteichoic acid (LTA), the activation of D-alanine and its transfer onto the D-alanyl carrier protein (Dcp) DltC. In an ATP-dependent two-step reaction, forms a high energy D-alanyl-AMP intermediate, followed by transfer of the D-alanyl residue as a thiol ester to the phosphopantheinyl prosthetic group of the Dcp. D-alanylation of LTA plays an important role in modulating the properties of the cell wall in Gram-positive bacteria, influencing the net charge of the cell wall.</text>
</comment>
<dbReference type="GO" id="GO:0005737">
    <property type="term" value="C:cytoplasm"/>
    <property type="evidence" value="ECO:0007669"/>
    <property type="project" value="UniProtKB-SubCell"/>
</dbReference>
<evidence type="ECO:0000256" key="6">
    <source>
        <dbReference type="ARBA" id="ARBA00061336"/>
    </source>
</evidence>
<dbReference type="EMBL" id="AZCN01000067">
    <property type="protein sequence ID" value="KRK14773.1"/>
    <property type="molecule type" value="Genomic_DNA"/>
</dbReference>
<dbReference type="HAMAP" id="MF_00593">
    <property type="entry name" value="DltA"/>
    <property type="match status" value="1"/>
</dbReference>
<accession>A0A0R1EYW7</accession>
<keyword evidence="2 7" id="KW-0436">Ligase</keyword>
<dbReference type="eggNOG" id="COG1020">
    <property type="taxonomic scope" value="Bacteria"/>
</dbReference>
<feature type="binding site" evidence="7">
    <location>
        <begin position="292"/>
        <end position="297"/>
    </location>
    <ligand>
        <name>ATP</name>
        <dbReference type="ChEBI" id="CHEBI:30616"/>
    </ligand>
</feature>
<feature type="binding site" evidence="7">
    <location>
        <position position="301"/>
    </location>
    <ligand>
        <name>D-alanine</name>
        <dbReference type="ChEBI" id="CHEBI:57416"/>
    </ligand>
</feature>
<feature type="binding site" evidence="7">
    <location>
        <position position="197"/>
    </location>
    <ligand>
        <name>D-alanine</name>
        <dbReference type="ChEBI" id="CHEBI:57416"/>
    </ligand>
</feature>
<dbReference type="InterPro" id="IPR010071">
    <property type="entry name" value="AA_adenyl_dom"/>
</dbReference>
<dbReference type="PROSITE" id="PS00455">
    <property type="entry name" value="AMP_BINDING"/>
    <property type="match status" value="1"/>
</dbReference>
<gene>
    <name evidence="7" type="primary">dltA</name>
    <name evidence="10" type="ORF">FD22_GL002115</name>
</gene>
<dbReference type="UniPathway" id="UPA00556"/>
<feature type="binding site" evidence="7">
    <location>
        <position position="486"/>
    </location>
    <ligand>
        <name>D-alanine</name>
        <dbReference type="ChEBI" id="CHEBI:57416"/>
    </ligand>
</feature>
<feature type="binding site" evidence="7">
    <location>
        <position position="486"/>
    </location>
    <ligand>
        <name>ATP</name>
        <dbReference type="ChEBI" id="CHEBI:30616"/>
    </ligand>
</feature>
<evidence type="ECO:0000313" key="10">
    <source>
        <dbReference type="EMBL" id="KRK14773.1"/>
    </source>
</evidence>
<dbReference type="PANTHER" id="PTHR45398:SF1">
    <property type="entry name" value="ENZYME, PUTATIVE (JCVI)-RELATED"/>
    <property type="match status" value="1"/>
</dbReference>
<feature type="binding site" evidence="7">
    <location>
        <position position="375"/>
    </location>
    <ligand>
        <name>ATP</name>
        <dbReference type="ChEBI" id="CHEBI:30616"/>
    </ligand>
</feature>
<dbReference type="InterPro" id="IPR045851">
    <property type="entry name" value="AMP-bd_C_sf"/>
</dbReference>
<keyword evidence="4 7" id="KW-0067">ATP-binding</keyword>
<dbReference type="PANTHER" id="PTHR45398">
    <property type="match status" value="1"/>
</dbReference>
<dbReference type="GO" id="GO:0070395">
    <property type="term" value="P:lipoteichoic acid biosynthetic process"/>
    <property type="evidence" value="ECO:0007669"/>
    <property type="project" value="UniProtKB-UniRule"/>
</dbReference>
<comment type="catalytic activity">
    <reaction evidence="7">
        <text>holo-[D-alanyl-carrier protein] + D-alanine + ATP = D-alanyl-[D-alanyl-carrier protein] + AMP + diphosphate</text>
        <dbReference type="Rhea" id="RHEA:55132"/>
        <dbReference type="Rhea" id="RHEA-COMP:14102"/>
        <dbReference type="Rhea" id="RHEA-COMP:14103"/>
        <dbReference type="ChEBI" id="CHEBI:30616"/>
        <dbReference type="ChEBI" id="CHEBI:33019"/>
        <dbReference type="ChEBI" id="CHEBI:57416"/>
        <dbReference type="ChEBI" id="CHEBI:64479"/>
        <dbReference type="ChEBI" id="CHEBI:138620"/>
        <dbReference type="ChEBI" id="CHEBI:456215"/>
        <dbReference type="EC" id="6.2.1.54"/>
    </reaction>
</comment>
<evidence type="ECO:0000259" key="9">
    <source>
        <dbReference type="Pfam" id="PF13193"/>
    </source>
</evidence>
<evidence type="ECO:0000259" key="8">
    <source>
        <dbReference type="Pfam" id="PF00501"/>
    </source>
</evidence>
<protein>
    <recommendedName>
        <fullName evidence="7">D-alanine--D-alanyl carrier protein ligase</fullName>
        <shortName evidence="7">DCL</shortName>
        <ecNumber evidence="7">6.2.1.54</ecNumber>
    </recommendedName>
    <alternativeName>
        <fullName evidence="7">D-alanine--poly(phosphoribitol) ligase subunit 1</fullName>
    </alternativeName>
    <alternativeName>
        <fullName evidence="7">D-alanine-activating enzyme</fullName>
        <shortName evidence="7">DAE</shortName>
    </alternativeName>
</protein>
<dbReference type="CDD" id="cd05945">
    <property type="entry name" value="DltA"/>
    <property type="match status" value="1"/>
</dbReference>
<dbReference type="NCBIfam" id="TIGR01733">
    <property type="entry name" value="AA-adenyl-dom"/>
    <property type="match status" value="1"/>
</dbReference>
<keyword evidence="1 7" id="KW-0963">Cytoplasm</keyword>
<comment type="subcellular location">
    <subcellularLocation>
        <location evidence="7">Cytoplasm</location>
    </subcellularLocation>
</comment>
<dbReference type="Gene3D" id="3.40.50.12780">
    <property type="entry name" value="N-terminal domain of ligase-like"/>
    <property type="match status" value="1"/>
</dbReference>
<dbReference type="Gene3D" id="3.30.300.30">
    <property type="match status" value="1"/>
</dbReference>
<feature type="binding site" evidence="7">
    <location>
        <begin position="387"/>
        <end position="390"/>
    </location>
    <ligand>
        <name>ATP</name>
        <dbReference type="ChEBI" id="CHEBI:30616"/>
    </ligand>
</feature>
<evidence type="ECO:0000256" key="7">
    <source>
        <dbReference type="HAMAP-Rule" id="MF_00593"/>
    </source>
</evidence>
<reference evidence="10 11" key="1">
    <citation type="journal article" date="2015" name="Genome Announc.">
        <title>Expanding the biotechnology potential of lactobacilli through comparative genomics of 213 strains and associated genera.</title>
        <authorList>
            <person name="Sun Z."/>
            <person name="Harris H.M."/>
            <person name="McCann A."/>
            <person name="Guo C."/>
            <person name="Argimon S."/>
            <person name="Zhang W."/>
            <person name="Yang X."/>
            <person name="Jeffery I.B."/>
            <person name="Cooney J.C."/>
            <person name="Kagawa T.F."/>
            <person name="Liu W."/>
            <person name="Song Y."/>
            <person name="Salvetti E."/>
            <person name="Wrobel A."/>
            <person name="Rasinkangas P."/>
            <person name="Parkhill J."/>
            <person name="Rea M.C."/>
            <person name="O'Sullivan O."/>
            <person name="Ritari J."/>
            <person name="Douillard F.P."/>
            <person name="Paul Ross R."/>
            <person name="Yang R."/>
            <person name="Briner A.E."/>
            <person name="Felis G.E."/>
            <person name="de Vos W.M."/>
            <person name="Barrangou R."/>
            <person name="Klaenhammer T.R."/>
            <person name="Caufield P.W."/>
            <person name="Cui Y."/>
            <person name="Zhang H."/>
            <person name="O'Toole P.W."/>
        </authorList>
    </citation>
    <scope>NUCLEOTIDE SEQUENCE [LARGE SCALE GENOMIC DNA]</scope>
    <source>
        <strain evidence="10 11">DSM 20001</strain>
    </source>
</reference>
<dbReference type="PATRIC" id="fig|913848.6.peg.2161"/>
<dbReference type="InterPro" id="IPR025110">
    <property type="entry name" value="AMP-bd_C"/>
</dbReference>
<dbReference type="GO" id="GO:0047473">
    <property type="term" value="F:D-alanine [D-alanyl carrier protein] ligase activity"/>
    <property type="evidence" value="ECO:0007669"/>
    <property type="project" value="UniProtKB-UniRule"/>
</dbReference>
<evidence type="ECO:0000256" key="3">
    <source>
        <dbReference type="ARBA" id="ARBA00022741"/>
    </source>
</evidence>
<dbReference type="NCBIfam" id="TIGR01734">
    <property type="entry name" value="D-ala-DACP-lig"/>
    <property type="match status" value="1"/>
</dbReference>
<dbReference type="InterPro" id="IPR044507">
    <property type="entry name" value="DltA-like"/>
</dbReference>
<dbReference type="Pfam" id="PF13193">
    <property type="entry name" value="AMP-binding_C"/>
    <property type="match status" value="1"/>
</dbReference>
<evidence type="ECO:0000256" key="4">
    <source>
        <dbReference type="ARBA" id="ARBA00022840"/>
    </source>
</evidence>
<dbReference type="FunFam" id="3.30.300.30:FF:000012">
    <property type="entry name" value="D-alanine--D-alanyl carrier protein ligase"/>
    <property type="match status" value="1"/>
</dbReference>
<comment type="similarity">
    <text evidence="6 7">Belongs to the ATP-dependent AMP-binding enzyme family. DltA subfamily.</text>
</comment>
<keyword evidence="3 7" id="KW-0547">Nucleotide-binding</keyword>
<evidence type="ECO:0000313" key="11">
    <source>
        <dbReference type="Proteomes" id="UP000051181"/>
    </source>
</evidence>
<feature type="binding site" evidence="7">
    <location>
        <begin position="152"/>
        <end position="153"/>
    </location>
    <ligand>
        <name>ATP</name>
        <dbReference type="ChEBI" id="CHEBI:30616"/>
    </ligand>
</feature>
<comment type="caution">
    <text evidence="10">The sequence shown here is derived from an EMBL/GenBank/DDBJ whole genome shotgun (WGS) entry which is preliminary data.</text>
</comment>
<proteinExistence type="inferred from homology"/>
<dbReference type="Pfam" id="PF00501">
    <property type="entry name" value="AMP-binding"/>
    <property type="match status" value="1"/>
</dbReference>
<dbReference type="InterPro" id="IPR020845">
    <property type="entry name" value="AMP-binding_CS"/>
</dbReference>
<feature type="domain" description="AMP-binding enzyme C-terminal" evidence="9">
    <location>
        <begin position="406"/>
        <end position="486"/>
    </location>
</feature>
<dbReference type="RefSeq" id="WP_010011229.1">
    <property type="nucleotide sequence ID" value="NZ_AZCN01000067.1"/>
</dbReference>
<dbReference type="InterPro" id="IPR000873">
    <property type="entry name" value="AMP-dep_synth/lig_dom"/>
</dbReference>
<evidence type="ECO:0000256" key="5">
    <source>
        <dbReference type="ARBA" id="ARBA00054605"/>
    </source>
</evidence>
<dbReference type="GeneID" id="65915758"/>
<organism evidence="10 11">
    <name type="scientific">Loigolactobacillus coryniformis subsp. coryniformis KCTC 3167 = DSM 20001</name>
    <dbReference type="NCBI Taxonomy" id="913848"/>
    <lineage>
        <taxon>Bacteria</taxon>
        <taxon>Bacillati</taxon>
        <taxon>Bacillota</taxon>
        <taxon>Bacilli</taxon>
        <taxon>Lactobacillales</taxon>
        <taxon>Lactobacillaceae</taxon>
        <taxon>Loigolactobacillus</taxon>
    </lineage>
</organism>
<sequence>MIADIIKAIDMVAIQTPSAVAYNYLGQTNTYAELKHFSDSLANYIDHLDLPAGSPIIVYGDQTFSMIAVFLGCVKSGHAYIPVDLHSPNDRLTMIQAIAQPQLVIAVKPLPVKLLVANTIEAPQLQAIFRQANPYQLTHAVKDTDNFYIIFTSGTTGKPKGVQISHQNLLSFVNWILTDFGLPEKPTSLAQAPYSFDLSVMDLYPTLVMGGQLQVLPKAITDNFKTLFATLPSLSLNIWVSTPSLIDICLLEPNFKQAKYPQLSHFMFCGEELTHQTAAKLKQRFPAAKIFNTYGPTETTVAVTGIEITTAILNDYQRLPIGYAKADTTVKIDPITPTKQSGELIISGPSVSKGYLNSPEKTKQAFSEKGYRSGDLVTMTASGLIFYRGRTDFQIKLNGYRIELEEVDHYLSQQKLIKQAVAVPKYNQQHKVTALLAYVVLQTATDRPAFEVTKILKQQLQREMMAYMIPQRFIYRSSLPLTINGKIDVKAMIKEANTND</sequence>
<dbReference type="AlphaFoldDB" id="A0A0R1EYW7"/>
<comment type="pathway">
    <text evidence="7">Cell wall biogenesis; lipoteichoic acid biosynthesis.</text>
</comment>
<feature type="domain" description="AMP-dependent synthetase/ligase" evidence="8">
    <location>
        <begin position="13"/>
        <end position="356"/>
    </location>
</feature>